<name>A0ABW9DVN7_9BURK</name>
<protein>
    <submittedName>
        <fullName evidence="2">Alpha/beta hydrolase</fullName>
    </submittedName>
</protein>
<dbReference type="InterPro" id="IPR050471">
    <property type="entry name" value="AB_hydrolase"/>
</dbReference>
<dbReference type="PRINTS" id="PR00111">
    <property type="entry name" value="ABHYDROLASE"/>
</dbReference>
<accession>A0ABW9DVN7</accession>
<dbReference type="PANTHER" id="PTHR43433">
    <property type="entry name" value="HYDROLASE, ALPHA/BETA FOLD FAMILY PROTEIN"/>
    <property type="match status" value="1"/>
</dbReference>
<proteinExistence type="predicted"/>
<comment type="caution">
    <text evidence="2">The sequence shown here is derived from an EMBL/GenBank/DDBJ whole genome shotgun (WGS) entry which is preliminary data.</text>
</comment>
<evidence type="ECO:0000313" key="2">
    <source>
        <dbReference type="EMBL" id="MFM0638116.1"/>
    </source>
</evidence>
<dbReference type="RefSeq" id="WP_408234319.1">
    <property type="nucleotide sequence ID" value="NZ_JAQQCF010000012.1"/>
</dbReference>
<keyword evidence="3" id="KW-1185">Reference proteome</keyword>
<dbReference type="Gene3D" id="3.40.50.1820">
    <property type="entry name" value="alpha/beta hydrolase"/>
    <property type="match status" value="1"/>
</dbReference>
<sequence>MEDRVSVDSLRLITPLHCSVDGPLAGVPVVLLHSICTSSELWSPQLPVWSEWFRIYRMDLPGHGQSATIDGDVDVGDFANAVAATLDKHGVERAVVVGISLGAMVAQAFALEYPTRTIGLVVAHAGAVTPPTGKVLWDERVRALVEQGSEAHVSATLQRWFTEDFARRSPLTLAWIKRLVRETSIEGYRQAVKVIQSFDYSKRLCELRIPTLVVAGEHDNAIQPEVSAKVAEAIEGAQLALLDAAHIGNVEASVQFTEIVGRFVRTLAT</sequence>
<dbReference type="Proteomes" id="UP001629432">
    <property type="component" value="Unassembled WGS sequence"/>
</dbReference>
<dbReference type="EMBL" id="JAQQCF010000012">
    <property type="protein sequence ID" value="MFM0638116.1"/>
    <property type="molecule type" value="Genomic_DNA"/>
</dbReference>
<dbReference type="InterPro" id="IPR000073">
    <property type="entry name" value="AB_hydrolase_1"/>
</dbReference>
<gene>
    <name evidence="2" type="ORF">PQQ63_15550</name>
</gene>
<dbReference type="InterPro" id="IPR029058">
    <property type="entry name" value="AB_hydrolase_fold"/>
</dbReference>
<reference evidence="2 3" key="1">
    <citation type="journal article" date="2024" name="Chem. Sci.">
        <title>Discovery of megapolipeptins by genome mining of a Burkholderiales bacteria collection.</title>
        <authorList>
            <person name="Paulo B.S."/>
            <person name="Recchia M.J.J."/>
            <person name="Lee S."/>
            <person name="Fergusson C.H."/>
            <person name="Romanowski S.B."/>
            <person name="Hernandez A."/>
            <person name="Krull N."/>
            <person name="Liu D.Y."/>
            <person name="Cavanagh H."/>
            <person name="Bos A."/>
            <person name="Gray C.A."/>
            <person name="Murphy B.T."/>
            <person name="Linington R.G."/>
            <person name="Eustaquio A.S."/>
        </authorList>
    </citation>
    <scope>NUCLEOTIDE SEQUENCE [LARGE SCALE GENOMIC DNA]</scope>
    <source>
        <strain evidence="2 3">RL17-338-BIC-A</strain>
    </source>
</reference>
<dbReference type="SUPFAM" id="SSF53474">
    <property type="entry name" value="alpha/beta-Hydrolases"/>
    <property type="match status" value="1"/>
</dbReference>
<feature type="domain" description="AB hydrolase-1" evidence="1">
    <location>
        <begin position="28"/>
        <end position="251"/>
    </location>
</feature>
<dbReference type="PANTHER" id="PTHR43433:SF5">
    <property type="entry name" value="AB HYDROLASE-1 DOMAIN-CONTAINING PROTEIN"/>
    <property type="match status" value="1"/>
</dbReference>
<keyword evidence="2" id="KW-0378">Hydrolase</keyword>
<dbReference type="GO" id="GO:0016787">
    <property type="term" value="F:hydrolase activity"/>
    <property type="evidence" value="ECO:0007669"/>
    <property type="project" value="UniProtKB-KW"/>
</dbReference>
<organism evidence="2 3">
    <name type="scientific">Paraburkholderia metrosideri</name>
    <dbReference type="NCBI Taxonomy" id="580937"/>
    <lineage>
        <taxon>Bacteria</taxon>
        <taxon>Pseudomonadati</taxon>
        <taxon>Pseudomonadota</taxon>
        <taxon>Betaproteobacteria</taxon>
        <taxon>Burkholderiales</taxon>
        <taxon>Burkholderiaceae</taxon>
        <taxon>Paraburkholderia</taxon>
    </lineage>
</organism>
<evidence type="ECO:0000259" key="1">
    <source>
        <dbReference type="Pfam" id="PF00561"/>
    </source>
</evidence>
<dbReference type="Pfam" id="PF00561">
    <property type="entry name" value="Abhydrolase_1"/>
    <property type="match status" value="1"/>
</dbReference>
<evidence type="ECO:0000313" key="3">
    <source>
        <dbReference type="Proteomes" id="UP001629432"/>
    </source>
</evidence>